<dbReference type="EC" id="3.4.11.18" evidence="6 7"/>
<feature type="binding site" evidence="6">
    <location>
        <position position="112"/>
    </location>
    <ligand>
        <name>a divalent metal cation</name>
        <dbReference type="ChEBI" id="CHEBI:60240"/>
        <label>2</label>
        <note>catalytic</note>
    </ligand>
</feature>
<dbReference type="PANTHER" id="PTHR43330:SF27">
    <property type="entry name" value="METHIONINE AMINOPEPTIDASE"/>
    <property type="match status" value="1"/>
</dbReference>
<comment type="subunit">
    <text evidence="6">Monomer.</text>
</comment>
<reference evidence="9 10" key="1">
    <citation type="journal article" date="2016" name="Nat. Commun.">
        <title>Thousands of microbial genomes shed light on interconnected biogeochemical processes in an aquifer system.</title>
        <authorList>
            <person name="Anantharaman K."/>
            <person name="Brown C.T."/>
            <person name="Hug L.A."/>
            <person name="Sharon I."/>
            <person name="Castelle C.J."/>
            <person name="Probst A.J."/>
            <person name="Thomas B.C."/>
            <person name="Singh A."/>
            <person name="Wilkins M.J."/>
            <person name="Karaoz U."/>
            <person name="Brodie E.L."/>
            <person name="Williams K.H."/>
            <person name="Hubbard S.S."/>
            <person name="Banfield J.F."/>
        </authorList>
    </citation>
    <scope>NUCLEOTIDE SEQUENCE [LARGE SCALE GENOMIC DNA]</scope>
</reference>
<dbReference type="GO" id="GO:0004239">
    <property type="term" value="F:initiator methionyl aminopeptidase activity"/>
    <property type="evidence" value="ECO:0007669"/>
    <property type="project" value="UniProtKB-UniRule"/>
</dbReference>
<dbReference type="InterPro" id="IPR036005">
    <property type="entry name" value="Creatinase/aminopeptidase-like"/>
</dbReference>
<organism evidence="9 10">
    <name type="scientific">Candidatus Kaiserbacteria bacterium RIFCSPHIGHO2_01_FULL_55_17</name>
    <dbReference type="NCBI Taxonomy" id="1798484"/>
    <lineage>
        <taxon>Bacteria</taxon>
        <taxon>Candidatus Kaiseribacteriota</taxon>
    </lineage>
</organism>
<evidence type="ECO:0000256" key="6">
    <source>
        <dbReference type="HAMAP-Rule" id="MF_01974"/>
    </source>
</evidence>
<dbReference type="GO" id="GO:0070006">
    <property type="term" value="F:metalloaminopeptidase activity"/>
    <property type="evidence" value="ECO:0007669"/>
    <property type="project" value="UniProtKB-UniRule"/>
</dbReference>
<dbReference type="GO" id="GO:0006508">
    <property type="term" value="P:proteolysis"/>
    <property type="evidence" value="ECO:0007669"/>
    <property type="project" value="UniProtKB-KW"/>
</dbReference>
<evidence type="ECO:0000313" key="9">
    <source>
        <dbReference type="EMBL" id="OGG57475.1"/>
    </source>
</evidence>
<comment type="catalytic activity">
    <reaction evidence="6 7">
        <text>Release of N-terminal amino acids, preferentially methionine, from peptides and arylamides.</text>
        <dbReference type="EC" id="3.4.11.18"/>
    </reaction>
</comment>
<evidence type="ECO:0000256" key="1">
    <source>
        <dbReference type="ARBA" id="ARBA00002521"/>
    </source>
</evidence>
<dbReference type="Pfam" id="PF00557">
    <property type="entry name" value="Peptidase_M24"/>
    <property type="match status" value="1"/>
</dbReference>
<feature type="binding site" evidence="6">
    <location>
        <position position="240"/>
    </location>
    <ligand>
        <name>a divalent metal cation</name>
        <dbReference type="ChEBI" id="CHEBI:60240"/>
        <label>2</label>
        <note>catalytic</note>
    </ligand>
</feature>
<gene>
    <name evidence="6" type="primary">map</name>
    <name evidence="9" type="ORF">A2853_03900</name>
</gene>
<dbReference type="NCBIfam" id="TIGR00500">
    <property type="entry name" value="met_pdase_I"/>
    <property type="match status" value="1"/>
</dbReference>
<dbReference type="InterPro" id="IPR001714">
    <property type="entry name" value="Pept_M24_MAP"/>
</dbReference>
<keyword evidence="3 6" id="KW-0645">Protease</keyword>
<comment type="cofactor">
    <cofactor evidence="6">
        <name>Co(2+)</name>
        <dbReference type="ChEBI" id="CHEBI:48828"/>
    </cofactor>
    <cofactor evidence="6">
        <name>Zn(2+)</name>
        <dbReference type="ChEBI" id="CHEBI:29105"/>
    </cofactor>
    <cofactor evidence="6">
        <name>Mn(2+)</name>
        <dbReference type="ChEBI" id="CHEBI:29035"/>
    </cofactor>
    <cofactor evidence="6">
        <name>Fe(2+)</name>
        <dbReference type="ChEBI" id="CHEBI:29033"/>
    </cofactor>
    <text evidence="6">Binds 2 divalent metal cations per subunit. Has a high-affinity and a low affinity metal-binding site. The true nature of the physiological cofactor is under debate. The enzyme is active with cobalt, zinc, manganese or divalent iron ions. Most likely, methionine aminopeptidases function as mononuclear Fe(2+)-metalloproteases under physiological conditions, and the catalytically relevant metal-binding site has been assigned to the histidine-containing high-affinity site.</text>
</comment>
<protein>
    <recommendedName>
        <fullName evidence="6 7">Methionine aminopeptidase</fullName>
        <shortName evidence="6">MAP</shortName>
        <shortName evidence="6">MetAP</shortName>
        <ecNumber evidence="6 7">3.4.11.18</ecNumber>
    </recommendedName>
    <alternativeName>
        <fullName evidence="6">Peptidase M</fullName>
    </alternativeName>
</protein>
<keyword evidence="4 6" id="KW-0479">Metal-binding</keyword>
<feature type="binding site" evidence="6">
    <location>
        <position position="112"/>
    </location>
    <ligand>
        <name>a divalent metal cation</name>
        <dbReference type="ChEBI" id="CHEBI:60240"/>
        <label>1</label>
    </ligand>
</feature>
<evidence type="ECO:0000256" key="3">
    <source>
        <dbReference type="ARBA" id="ARBA00022670"/>
    </source>
</evidence>
<name>A0A1F6D7W3_9BACT</name>
<evidence type="ECO:0000256" key="2">
    <source>
        <dbReference type="ARBA" id="ARBA00022438"/>
    </source>
</evidence>
<feature type="domain" description="Peptidase M24" evidence="8">
    <location>
        <begin position="12"/>
        <end position="247"/>
    </location>
</feature>
<proteinExistence type="inferred from homology"/>
<feature type="binding site" evidence="6">
    <location>
        <position position="209"/>
    </location>
    <ligand>
        <name>a divalent metal cation</name>
        <dbReference type="ChEBI" id="CHEBI:60240"/>
        <label>2</label>
        <note>catalytic</note>
    </ligand>
</feature>
<feature type="binding site" evidence="6">
    <location>
        <position position="176"/>
    </location>
    <ligand>
        <name>a divalent metal cation</name>
        <dbReference type="ChEBI" id="CHEBI:60240"/>
        <label>2</label>
        <note>catalytic</note>
    </ligand>
</feature>
<comment type="function">
    <text evidence="1 6">Removes the N-terminal methionine from nascent proteins. The N-terminal methionine is often cleaved when the second residue in the primary sequence is small and uncharged (Met-Ala-, Cys, Gly, Pro, Ser, Thr, or Val). Requires deformylation of the N(alpha)-formylated initiator methionine before it can be hydrolyzed.</text>
</comment>
<evidence type="ECO:0000256" key="4">
    <source>
        <dbReference type="ARBA" id="ARBA00022723"/>
    </source>
</evidence>
<dbReference type="InterPro" id="IPR000994">
    <property type="entry name" value="Pept_M24"/>
</dbReference>
<dbReference type="HAMAP" id="MF_01974">
    <property type="entry name" value="MetAP_1"/>
    <property type="match status" value="1"/>
</dbReference>
<dbReference type="InterPro" id="IPR002467">
    <property type="entry name" value="Pept_M24A_MAP1"/>
</dbReference>
<comment type="caution">
    <text evidence="9">The sequence shown here is derived from an EMBL/GenBank/DDBJ whole genome shotgun (WGS) entry which is preliminary data.</text>
</comment>
<dbReference type="CDD" id="cd01086">
    <property type="entry name" value="MetAP1"/>
    <property type="match status" value="1"/>
</dbReference>
<accession>A0A1F6D7W3</accession>
<evidence type="ECO:0000256" key="5">
    <source>
        <dbReference type="ARBA" id="ARBA00022801"/>
    </source>
</evidence>
<keyword evidence="5 6" id="KW-0378">Hydrolase</keyword>
<evidence type="ECO:0000256" key="7">
    <source>
        <dbReference type="RuleBase" id="RU003653"/>
    </source>
</evidence>
<comment type="similarity">
    <text evidence="6">Belongs to the peptidase M24A family. Methionine aminopeptidase type 1 subfamily.</text>
</comment>
<dbReference type="GO" id="GO:0046872">
    <property type="term" value="F:metal ion binding"/>
    <property type="evidence" value="ECO:0007669"/>
    <property type="project" value="UniProtKB-UniRule"/>
</dbReference>
<dbReference type="GO" id="GO:0005829">
    <property type="term" value="C:cytosol"/>
    <property type="evidence" value="ECO:0007669"/>
    <property type="project" value="TreeGrafter"/>
</dbReference>
<dbReference type="PANTHER" id="PTHR43330">
    <property type="entry name" value="METHIONINE AMINOPEPTIDASE"/>
    <property type="match status" value="1"/>
</dbReference>
<sequence>MIAKTPEEIAILREGGKRLARHVRMLSEMVKPGVFSAELEKKAREMVEAEGDTLAFYGYKGRKDKEGFPSGLCVSVNDIIVHSPAGQNGKIIQEGDVVCIDFGIKHKGLYTDHAVTVIAGEAESAEDEKLVRGTKEALAVGIAAAKVGNTTGDIGYAVEQVAVKYGFGFPRNLSGHGVGKQVHEEPHVPNFGERGKGEKLVEGLVIAIEPMMTLGSGELYVDADGHSYRTKDGSRTAHFEHTVLITKSGPEILTR</sequence>
<dbReference type="PRINTS" id="PR00599">
    <property type="entry name" value="MAPEPTIDASE"/>
</dbReference>
<feature type="binding site" evidence="6">
    <location>
        <position position="240"/>
    </location>
    <ligand>
        <name>a divalent metal cation</name>
        <dbReference type="ChEBI" id="CHEBI:60240"/>
        <label>1</label>
    </ligand>
</feature>
<evidence type="ECO:0000259" key="8">
    <source>
        <dbReference type="Pfam" id="PF00557"/>
    </source>
</evidence>
<feature type="binding site" evidence="6">
    <location>
        <position position="82"/>
    </location>
    <ligand>
        <name>substrate</name>
    </ligand>
</feature>
<feature type="binding site" evidence="6">
    <location>
        <position position="101"/>
    </location>
    <ligand>
        <name>a divalent metal cation</name>
        <dbReference type="ChEBI" id="CHEBI:60240"/>
        <label>1</label>
    </ligand>
</feature>
<dbReference type="Gene3D" id="3.90.230.10">
    <property type="entry name" value="Creatinase/methionine aminopeptidase superfamily"/>
    <property type="match status" value="1"/>
</dbReference>
<dbReference type="SUPFAM" id="SSF55920">
    <property type="entry name" value="Creatinase/aminopeptidase"/>
    <property type="match status" value="1"/>
</dbReference>
<evidence type="ECO:0000313" key="10">
    <source>
        <dbReference type="Proteomes" id="UP000177958"/>
    </source>
</evidence>
<feature type="binding site" evidence="6">
    <location>
        <position position="183"/>
    </location>
    <ligand>
        <name>substrate</name>
    </ligand>
</feature>
<dbReference type="AlphaFoldDB" id="A0A1F6D7W3"/>
<dbReference type="Proteomes" id="UP000177958">
    <property type="component" value="Unassembled WGS sequence"/>
</dbReference>
<keyword evidence="2 6" id="KW-0031">Aminopeptidase</keyword>
<dbReference type="EMBL" id="MFKX01000026">
    <property type="protein sequence ID" value="OGG57475.1"/>
    <property type="molecule type" value="Genomic_DNA"/>
</dbReference>